<dbReference type="InterPro" id="IPR054134">
    <property type="entry name" value="PAXX_N"/>
</dbReference>
<accession>A0A9Q1DA81</accession>
<dbReference type="PANTHER" id="PTHR28586:SF1">
    <property type="entry name" value="PROTEIN PAXX"/>
    <property type="match status" value="1"/>
</dbReference>
<keyword evidence="3" id="KW-1185">Reference proteome</keyword>
<organism evidence="2 3">
    <name type="scientific">Conger conger</name>
    <name type="common">Conger eel</name>
    <name type="synonym">Muraena conger</name>
    <dbReference type="NCBI Taxonomy" id="82655"/>
    <lineage>
        <taxon>Eukaryota</taxon>
        <taxon>Metazoa</taxon>
        <taxon>Chordata</taxon>
        <taxon>Craniata</taxon>
        <taxon>Vertebrata</taxon>
        <taxon>Euteleostomi</taxon>
        <taxon>Actinopterygii</taxon>
        <taxon>Neopterygii</taxon>
        <taxon>Teleostei</taxon>
        <taxon>Anguilliformes</taxon>
        <taxon>Congridae</taxon>
        <taxon>Conger</taxon>
    </lineage>
</organism>
<dbReference type="GO" id="GO:0005634">
    <property type="term" value="C:nucleus"/>
    <property type="evidence" value="ECO:0007669"/>
    <property type="project" value="TreeGrafter"/>
</dbReference>
<feature type="region of interest" description="Disordered" evidence="1">
    <location>
        <begin position="134"/>
        <end position="199"/>
    </location>
</feature>
<dbReference type="OrthoDB" id="5969703at2759"/>
<comment type="caution">
    <text evidence="2">The sequence shown here is derived from an EMBL/GenBank/DDBJ whole genome shotgun (WGS) entry which is preliminary data.</text>
</comment>
<evidence type="ECO:0000313" key="2">
    <source>
        <dbReference type="EMBL" id="KAJ8263375.1"/>
    </source>
</evidence>
<evidence type="ECO:0008006" key="4">
    <source>
        <dbReference type="Google" id="ProtNLM"/>
    </source>
</evidence>
<dbReference type="GO" id="GO:0070419">
    <property type="term" value="C:nonhomologous end joining complex"/>
    <property type="evidence" value="ECO:0007669"/>
    <property type="project" value="TreeGrafter"/>
</dbReference>
<sequence>MDHGALQTKPAYCTLVNKSDNSKYVCYSHTKAGSFNIGLTNASEVWSKDFTEDMLAEHGKNVALKSAEDYISKIRSTCGNGSASVTVQEDGAVLQLGVSPGSVSVTLPRLSDLEGREELRDLLFRMADSLKLAETTGGPSSFSPGKSQFRRNAGFEPRSQQTGPTVVAKKRLPGDSLINPGSRKKKPATGVAFDDNDDL</sequence>
<dbReference type="InterPro" id="IPR027873">
    <property type="entry name" value="PAXX"/>
</dbReference>
<dbReference type="GO" id="GO:0060090">
    <property type="term" value="F:molecular adaptor activity"/>
    <property type="evidence" value="ECO:0007669"/>
    <property type="project" value="TreeGrafter"/>
</dbReference>
<dbReference type="EMBL" id="JAFJMO010000011">
    <property type="protein sequence ID" value="KAJ8263375.1"/>
    <property type="molecule type" value="Genomic_DNA"/>
</dbReference>
<protein>
    <recommendedName>
        <fullName evidence="4">Protein PAXX</fullName>
    </recommendedName>
</protein>
<evidence type="ECO:0000256" key="1">
    <source>
        <dbReference type="SAM" id="MobiDB-lite"/>
    </source>
</evidence>
<proteinExistence type="predicted"/>
<gene>
    <name evidence="2" type="ORF">COCON_G00158320</name>
</gene>
<name>A0A9Q1DA81_CONCO</name>
<dbReference type="GO" id="GO:0035861">
    <property type="term" value="C:site of double-strand break"/>
    <property type="evidence" value="ECO:0007669"/>
    <property type="project" value="TreeGrafter"/>
</dbReference>
<dbReference type="PANTHER" id="PTHR28586">
    <property type="entry name" value="PROTEIN PAXX"/>
    <property type="match status" value="1"/>
</dbReference>
<reference evidence="2" key="1">
    <citation type="journal article" date="2023" name="Science">
        <title>Genome structures resolve the early diversification of teleost fishes.</title>
        <authorList>
            <person name="Parey E."/>
            <person name="Louis A."/>
            <person name="Montfort J."/>
            <person name="Bouchez O."/>
            <person name="Roques C."/>
            <person name="Iampietro C."/>
            <person name="Lluch J."/>
            <person name="Castinel A."/>
            <person name="Donnadieu C."/>
            <person name="Desvignes T."/>
            <person name="Floi Bucao C."/>
            <person name="Jouanno E."/>
            <person name="Wen M."/>
            <person name="Mejri S."/>
            <person name="Dirks R."/>
            <person name="Jansen H."/>
            <person name="Henkel C."/>
            <person name="Chen W.J."/>
            <person name="Zahm M."/>
            <person name="Cabau C."/>
            <person name="Klopp C."/>
            <person name="Thompson A.W."/>
            <person name="Robinson-Rechavi M."/>
            <person name="Braasch I."/>
            <person name="Lecointre G."/>
            <person name="Bobe J."/>
            <person name="Postlethwait J.H."/>
            <person name="Berthelot C."/>
            <person name="Roest Crollius H."/>
            <person name="Guiguen Y."/>
        </authorList>
    </citation>
    <scope>NUCLEOTIDE SEQUENCE</scope>
    <source>
        <strain evidence="2">Concon-B</strain>
    </source>
</reference>
<dbReference type="AlphaFoldDB" id="A0A9Q1DA81"/>
<feature type="compositionally biased region" description="Polar residues" evidence="1">
    <location>
        <begin position="137"/>
        <end position="146"/>
    </location>
</feature>
<dbReference type="CDD" id="cd22286">
    <property type="entry name" value="HD_PAXX_N"/>
    <property type="match status" value="1"/>
</dbReference>
<dbReference type="Proteomes" id="UP001152803">
    <property type="component" value="Unassembled WGS sequence"/>
</dbReference>
<evidence type="ECO:0000313" key="3">
    <source>
        <dbReference type="Proteomes" id="UP001152803"/>
    </source>
</evidence>
<dbReference type="Pfam" id="PF15384">
    <property type="entry name" value="PAXX"/>
    <property type="match status" value="1"/>
</dbReference>
<dbReference type="GO" id="GO:0006303">
    <property type="term" value="P:double-strand break repair via nonhomologous end joining"/>
    <property type="evidence" value="ECO:0007669"/>
    <property type="project" value="InterPro"/>
</dbReference>